<evidence type="ECO:0000259" key="3">
    <source>
        <dbReference type="PROSITE" id="PS51387"/>
    </source>
</evidence>
<sequence length="414" mass="43666">MTTFTPTTSAEMLEAVRWAAGEGEPIEVVGHGSKRGIGRPVQTEHVIDCSGLAGVTLYEPEELVLSARAGTPVAEIERLLAEKNQEFAFEPMDYGPLLGGEPGRGTIGGLLAANLAGPRRLKAGAARDHILGIQAVSGRGEAFKSGGRVVKNVTGYDLSKVMAGSWGTLAVLTDVTFKVLPRSETETTMALRGLTEEQAIAAMAAAMGSSAEVSAAAHLPETVTGKVLDGALSGRASTLLRLEGFGPSVTYRTEMLKTLFSMLEIDTIDEAASRSLWRQVRDVVPFADGTGKPVWRVSMAPSEGHRMVMALRMQAAVDAYYDWQGGLIWLRMESDSEADTLRALVRRHGGGHATLVRASLAERAAVPVFEPQPAALAALSARLKTEFDPKAILNPGRMVASHGGGVAASHATGG</sequence>
<reference evidence="4 5" key="1">
    <citation type="submission" date="2018-12" db="EMBL/GenBank/DDBJ databases">
        <title>Mesorhizobium carbonis sp. nov., isolated from coal mine water.</title>
        <authorList>
            <person name="Xin W."/>
            <person name="Xu Z."/>
            <person name="Xiang F."/>
            <person name="Zhang J."/>
            <person name="Xi L."/>
            <person name="Liu J."/>
        </authorList>
    </citation>
    <scope>NUCLEOTIDE SEQUENCE [LARGE SCALE GENOMIC DNA]</scope>
    <source>
        <strain evidence="4 5">B2.3</strain>
    </source>
</reference>
<dbReference type="PANTHER" id="PTHR11748">
    <property type="entry name" value="D-LACTATE DEHYDROGENASE"/>
    <property type="match status" value="1"/>
</dbReference>
<keyword evidence="2" id="KW-0274">FAD</keyword>
<protein>
    <submittedName>
        <fullName evidence="4">Glycolate oxidase subunit GlcE</fullName>
    </submittedName>
</protein>
<dbReference type="InterPro" id="IPR016169">
    <property type="entry name" value="FAD-bd_PCMH_sub2"/>
</dbReference>
<comment type="caution">
    <text evidence="4">The sequence shown here is derived from an EMBL/GenBank/DDBJ whole genome shotgun (WGS) entry which is preliminary data.</text>
</comment>
<proteinExistence type="predicted"/>
<dbReference type="NCBIfam" id="NF008439">
    <property type="entry name" value="PRK11282.1"/>
    <property type="match status" value="1"/>
</dbReference>
<evidence type="ECO:0000313" key="5">
    <source>
        <dbReference type="Proteomes" id="UP000278398"/>
    </source>
</evidence>
<keyword evidence="1" id="KW-0285">Flavoprotein</keyword>
<dbReference type="OrthoDB" id="9811557at2"/>
<dbReference type="PROSITE" id="PS51387">
    <property type="entry name" value="FAD_PCMH"/>
    <property type="match status" value="1"/>
</dbReference>
<dbReference type="EMBL" id="RWKW01000059">
    <property type="protein sequence ID" value="RST85251.1"/>
    <property type="molecule type" value="Genomic_DNA"/>
</dbReference>
<dbReference type="GO" id="GO:0071949">
    <property type="term" value="F:FAD binding"/>
    <property type="evidence" value="ECO:0007669"/>
    <property type="project" value="InterPro"/>
</dbReference>
<gene>
    <name evidence="4" type="primary">glcE</name>
    <name evidence="4" type="ORF">EJC49_16590</name>
</gene>
<name>A0A429YUW7_9HYPH</name>
<organism evidence="4 5">
    <name type="scientific">Aquibium carbonis</name>
    <dbReference type="NCBI Taxonomy" id="2495581"/>
    <lineage>
        <taxon>Bacteria</taxon>
        <taxon>Pseudomonadati</taxon>
        <taxon>Pseudomonadota</taxon>
        <taxon>Alphaproteobacteria</taxon>
        <taxon>Hyphomicrobiales</taxon>
        <taxon>Phyllobacteriaceae</taxon>
        <taxon>Aquibium</taxon>
    </lineage>
</organism>
<dbReference type="InterPro" id="IPR016164">
    <property type="entry name" value="FAD-linked_Oxase-like_C"/>
</dbReference>
<dbReference type="SUPFAM" id="SSF55103">
    <property type="entry name" value="FAD-linked oxidases, C-terminal domain"/>
    <property type="match status" value="1"/>
</dbReference>
<evidence type="ECO:0000256" key="2">
    <source>
        <dbReference type="ARBA" id="ARBA00022827"/>
    </source>
</evidence>
<dbReference type="Gene3D" id="3.30.465.10">
    <property type="match status" value="1"/>
</dbReference>
<evidence type="ECO:0000256" key="1">
    <source>
        <dbReference type="ARBA" id="ARBA00022630"/>
    </source>
</evidence>
<dbReference type="SUPFAM" id="SSF56176">
    <property type="entry name" value="FAD-binding/transporter-associated domain-like"/>
    <property type="match status" value="1"/>
</dbReference>
<feature type="domain" description="FAD-binding PCMH-type" evidence="3">
    <location>
        <begin position="1"/>
        <end position="182"/>
    </location>
</feature>
<accession>A0A429YUW7</accession>
<dbReference type="InterPro" id="IPR016166">
    <property type="entry name" value="FAD-bd_PCMH"/>
</dbReference>
<dbReference type="InterPro" id="IPR006094">
    <property type="entry name" value="Oxid_FAD_bind_N"/>
</dbReference>
<dbReference type="RefSeq" id="WP_126701055.1">
    <property type="nucleotide sequence ID" value="NZ_RWKW01000059.1"/>
</dbReference>
<dbReference type="InterPro" id="IPR036318">
    <property type="entry name" value="FAD-bd_PCMH-like_sf"/>
</dbReference>
<dbReference type="PANTHER" id="PTHR11748:SF103">
    <property type="entry name" value="GLYCOLATE OXIDASE SUBUNIT GLCE"/>
    <property type="match status" value="1"/>
</dbReference>
<keyword evidence="5" id="KW-1185">Reference proteome</keyword>
<dbReference type="Proteomes" id="UP000278398">
    <property type="component" value="Unassembled WGS sequence"/>
</dbReference>
<evidence type="ECO:0000313" key="4">
    <source>
        <dbReference type="EMBL" id="RST85251.1"/>
    </source>
</evidence>
<dbReference type="AlphaFoldDB" id="A0A429YUW7"/>
<dbReference type="GO" id="GO:0003824">
    <property type="term" value="F:catalytic activity"/>
    <property type="evidence" value="ECO:0007669"/>
    <property type="project" value="InterPro"/>
</dbReference>
<dbReference type="Pfam" id="PF01565">
    <property type="entry name" value="FAD_binding_4"/>
    <property type="match status" value="1"/>
</dbReference>